<name>A0A699YSV2_HAELA</name>
<feature type="DNA-binding region" description="HMG box" evidence="2">
    <location>
        <begin position="1"/>
        <end position="51"/>
    </location>
</feature>
<dbReference type="SUPFAM" id="SSF47095">
    <property type="entry name" value="HMG-box"/>
    <property type="match status" value="1"/>
</dbReference>
<organism evidence="4 5">
    <name type="scientific">Haematococcus lacustris</name>
    <name type="common">Green alga</name>
    <name type="synonym">Haematococcus pluvialis</name>
    <dbReference type="NCBI Taxonomy" id="44745"/>
    <lineage>
        <taxon>Eukaryota</taxon>
        <taxon>Viridiplantae</taxon>
        <taxon>Chlorophyta</taxon>
        <taxon>core chlorophytes</taxon>
        <taxon>Chlorophyceae</taxon>
        <taxon>CS clade</taxon>
        <taxon>Chlamydomonadales</taxon>
        <taxon>Haematococcaceae</taxon>
        <taxon>Haematococcus</taxon>
    </lineage>
</organism>
<evidence type="ECO:0000313" key="4">
    <source>
        <dbReference type="EMBL" id="GFH13253.1"/>
    </source>
</evidence>
<dbReference type="Pfam" id="PF00505">
    <property type="entry name" value="HMG_box"/>
    <property type="match status" value="1"/>
</dbReference>
<dbReference type="Gene3D" id="1.10.30.10">
    <property type="entry name" value="High mobility group box domain"/>
    <property type="match status" value="1"/>
</dbReference>
<proteinExistence type="predicted"/>
<dbReference type="PROSITE" id="PS50118">
    <property type="entry name" value="HMG_BOX_2"/>
    <property type="match status" value="1"/>
</dbReference>
<evidence type="ECO:0000256" key="2">
    <source>
        <dbReference type="PROSITE-ProRule" id="PRU00267"/>
    </source>
</evidence>
<dbReference type="InterPro" id="IPR036910">
    <property type="entry name" value="HMG_box_dom_sf"/>
</dbReference>
<protein>
    <submittedName>
        <fullName evidence="4">HMG box domain-containing protein</fullName>
    </submittedName>
</protein>
<sequence length="64" mass="6874">IKAQHPGVKFGEVGKLLGERWKTVSASEKAVHEAAAKQDKERYQREMAAYKASGGGGEAEDGDN</sequence>
<dbReference type="InterPro" id="IPR009071">
    <property type="entry name" value="HMG_box_dom"/>
</dbReference>
<feature type="domain" description="HMG box" evidence="3">
    <location>
        <begin position="1"/>
        <end position="51"/>
    </location>
</feature>
<feature type="non-terminal residue" evidence="4">
    <location>
        <position position="1"/>
    </location>
</feature>
<reference evidence="4 5" key="1">
    <citation type="submission" date="2020-02" db="EMBL/GenBank/DDBJ databases">
        <title>Draft genome sequence of Haematococcus lacustris strain NIES-144.</title>
        <authorList>
            <person name="Morimoto D."/>
            <person name="Nakagawa S."/>
            <person name="Yoshida T."/>
            <person name="Sawayama S."/>
        </authorList>
    </citation>
    <scope>NUCLEOTIDE SEQUENCE [LARGE SCALE GENOMIC DNA]</scope>
    <source>
        <strain evidence="4 5">NIES-144</strain>
    </source>
</reference>
<dbReference type="PRINTS" id="PR00886">
    <property type="entry name" value="HIGHMOBLTY12"/>
</dbReference>
<dbReference type="GO" id="GO:0003677">
    <property type="term" value="F:DNA binding"/>
    <property type="evidence" value="ECO:0007669"/>
    <property type="project" value="UniProtKB-UniRule"/>
</dbReference>
<dbReference type="PANTHER" id="PTHR48112">
    <property type="entry name" value="HIGH MOBILITY GROUP PROTEIN DSP1"/>
    <property type="match status" value="1"/>
</dbReference>
<keyword evidence="1 2" id="KW-0238">DNA-binding</keyword>
<dbReference type="EMBL" id="BLLF01000591">
    <property type="protein sequence ID" value="GFH13253.1"/>
    <property type="molecule type" value="Genomic_DNA"/>
</dbReference>
<keyword evidence="5" id="KW-1185">Reference proteome</keyword>
<dbReference type="InterPro" id="IPR050342">
    <property type="entry name" value="HMGB"/>
</dbReference>
<keyword evidence="2" id="KW-0539">Nucleus</keyword>
<dbReference type="PANTHER" id="PTHR48112:SF22">
    <property type="entry name" value="MITOCHONDRIAL TRANSCRIPTION FACTOR A, ISOFORM B"/>
    <property type="match status" value="1"/>
</dbReference>
<accession>A0A699YSV2</accession>
<dbReference type="Proteomes" id="UP000485058">
    <property type="component" value="Unassembled WGS sequence"/>
</dbReference>
<gene>
    <name evidence="4" type="ORF">HaLaN_09097</name>
</gene>
<dbReference type="AlphaFoldDB" id="A0A699YSV2"/>
<evidence type="ECO:0000259" key="3">
    <source>
        <dbReference type="PROSITE" id="PS50118"/>
    </source>
</evidence>
<dbReference type="SMART" id="SM00398">
    <property type="entry name" value="HMG"/>
    <property type="match status" value="1"/>
</dbReference>
<evidence type="ECO:0000313" key="5">
    <source>
        <dbReference type="Proteomes" id="UP000485058"/>
    </source>
</evidence>
<dbReference type="GO" id="GO:0005634">
    <property type="term" value="C:nucleus"/>
    <property type="evidence" value="ECO:0007669"/>
    <property type="project" value="UniProtKB-UniRule"/>
</dbReference>
<evidence type="ECO:0000256" key="1">
    <source>
        <dbReference type="ARBA" id="ARBA00023125"/>
    </source>
</evidence>
<comment type="caution">
    <text evidence="4">The sequence shown here is derived from an EMBL/GenBank/DDBJ whole genome shotgun (WGS) entry which is preliminary data.</text>
</comment>